<name>A0A914WPY9_9BILA</name>
<protein>
    <submittedName>
        <fullName evidence="3">Uncharacterized protein</fullName>
    </submittedName>
</protein>
<dbReference type="AlphaFoldDB" id="A0A914WPY9"/>
<keyword evidence="2" id="KW-1185">Reference proteome</keyword>
<reference evidence="3" key="1">
    <citation type="submission" date="2022-11" db="UniProtKB">
        <authorList>
            <consortium name="WormBaseParasite"/>
        </authorList>
    </citation>
    <scope>IDENTIFICATION</scope>
</reference>
<organism evidence="2 3">
    <name type="scientific">Plectus sambesii</name>
    <dbReference type="NCBI Taxonomy" id="2011161"/>
    <lineage>
        <taxon>Eukaryota</taxon>
        <taxon>Metazoa</taxon>
        <taxon>Ecdysozoa</taxon>
        <taxon>Nematoda</taxon>
        <taxon>Chromadorea</taxon>
        <taxon>Plectida</taxon>
        <taxon>Plectina</taxon>
        <taxon>Plectoidea</taxon>
        <taxon>Plectidae</taxon>
        <taxon>Plectus</taxon>
    </lineage>
</organism>
<proteinExistence type="predicted"/>
<dbReference type="Proteomes" id="UP000887566">
    <property type="component" value="Unplaced"/>
</dbReference>
<evidence type="ECO:0000256" key="1">
    <source>
        <dbReference type="SAM" id="MobiDB-lite"/>
    </source>
</evidence>
<accession>A0A914WPY9</accession>
<dbReference type="WBParaSite" id="PSAMB.scaffold4721size13743.g25035.t1">
    <property type="protein sequence ID" value="PSAMB.scaffold4721size13743.g25035.t1"/>
    <property type="gene ID" value="PSAMB.scaffold4721size13743.g25035"/>
</dbReference>
<feature type="region of interest" description="Disordered" evidence="1">
    <location>
        <begin position="86"/>
        <end position="110"/>
    </location>
</feature>
<sequence>MIGGCGRARMCDRMCDERRATSPWWRCDPGGAPRASPTVFDSRREDGSRWPVYTVAFATTPASEVGCVITPPGHHIFSLYFHFSSSGRSTGPSTVRCPNSSLPNVRPSST</sequence>
<evidence type="ECO:0000313" key="3">
    <source>
        <dbReference type="WBParaSite" id="PSAMB.scaffold4721size13743.g25035.t1"/>
    </source>
</evidence>
<evidence type="ECO:0000313" key="2">
    <source>
        <dbReference type="Proteomes" id="UP000887566"/>
    </source>
</evidence>